<dbReference type="InterPro" id="IPR004919">
    <property type="entry name" value="GmrSD_N"/>
</dbReference>
<dbReference type="EMBL" id="CP128986">
    <property type="protein sequence ID" value="WOC11265.1"/>
    <property type="molecule type" value="Genomic_DNA"/>
</dbReference>
<dbReference type="Pfam" id="PF18755">
    <property type="entry name" value="RAMA"/>
    <property type="match status" value="1"/>
</dbReference>
<accession>A0AA97CRV3</accession>
<evidence type="ECO:0000259" key="3">
    <source>
        <dbReference type="Pfam" id="PF18755"/>
    </source>
</evidence>
<proteinExistence type="predicted"/>
<feature type="domain" description="GmrSD restriction endonucleases N-terminal" evidence="1">
    <location>
        <begin position="10"/>
        <end position="242"/>
    </location>
</feature>
<reference evidence="4" key="1">
    <citation type="submission" date="2023-06" db="EMBL/GenBank/DDBJ databases">
        <title>Gordonia sp. nov. and Pseudochrobactrum sp. nov., two species isolated from the burying beetle Nicrophorus vespilloides.</title>
        <authorList>
            <person name="Poehlein A."/>
            <person name="Guzman J."/>
            <person name="Daniel R."/>
            <person name="Vilcinskas A."/>
        </authorList>
    </citation>
    <scope>NUCLEOTIDE SEQUENCE</scope>
    <source>
        <strain evidence="4">MP11Mi</strain>
    </source>
</reference>
<sequence>METYKRTPQQLFNQPQHFVIPLFQRAYVWKEDEQWAPLWKDVRRVAELRLTDPSREVQHFLGAVVLQASDARIDTMPTWNVIDGQQRLTTLQIMMDAVSSVIVRPGTDRFARRLESLTHNSADYVPDGESRLKLRHLNNDRTAFDDVMDAEPPVDYTAVSDPESQIVKAHRYFTAEVSQWLGEPDTADFNDRSEALATVLQTHLQLVTIELSATENSQEIFETLNARGTPLTAADLVRNFVFQRIEAEGGDTKRTYDDVWPFETKFWAKEVSVGRYFVSRSSLFLNQWLAAQVGEEVSPQSTFTRFKAFVEHDSSMRVVDLLPVIKAQADLYEAWTVKAARAEGSLDRTSMAVYRMSANVSEILKPVLIWLHDPTHPLPADVVDGVIDAFESWVQRRQLLRLPSSDLGRVVADVIRLHRTAPAEELVQRVTSHLARLKVTSTYWPGDDEIRSALSTELVYRRFSRARLRAMLEAIENEYRSETKQPQIERSGLPIEHILPQKWRDTWPVSDDDEAARQDRVHRLGNLTLLTTSLNSKVSNGAWSAKRDALLKHNTVKLTGRLLELTQEADWNETLIDQRTGEMTSAILRVWPVPDGHTGQVADPQAKAQDWILIKHLVEAGFLTEGDTLHATHREHVGATATVTRNGIEVAGRVYTSPSGASRHFRNNATNGWYFWALSDGRRLADVRAEFLESKAPTQ</sequence>
<dbReference type="Pfam" id="PF07510">
    <property type="entry name" value="GmrSD_C"/>
    <property type="match status" value="1"/>
</dbReference>
<feature type="domain" description="GmrSD restriction endonucleases C-terminal" evidence="2">
    <location>
        <begin position="444"/>
        <end position="584"/>
    </location>
</feature>
<dbReference type="RefSeq" id="WP_420040591.1">
    <property type="nucleotide sequence ID" value="NZ_CP128986.1"/>
</dbReference>
<protein>
    <recommendedName>
        <fullName evidence="5">DUF262 domain-containing protein</fullName>
    </recommendedName>
</protein>
<evidence type="ECO:0000259" key="1">
    <source>
        <dbReference type="Pfam" id="PF03235"/>
    </source>
</evidence>
<evidence type="ECO:0000313" key="4">
    <source>
        <dbReference type="EMBL" id="WOC11265.1"/>
    </source>
</evidence>
<dbReference type="InterPro" id="IPR011089">
    <property type="entry name" value="GmrSD_C"/>
</dbReference>
<feature type="domain" description="RAMA" evidence="3">
    <location>
        <begin position="609"/>
        <end position="695"/>
    </location>
</feature>
<dbReference type="Pfam" id="PF03235">
    <property type="entry name" value="GmrSD_N"/>
    <property type="match status" value="1"/>
</dbReference>
<dbReference type="InterPro" id="IPR040843">
    <property type="entry name" value="RAMA"/>
</dbReference>
<evidence type="ECO:0008006" key="5">
    <source>
        <dbReference type="Google" id="ProtNLM"/>
    </source>
</evidence>
<dbReference type="AlphaFoldDB" id="A0AA97CRV3"/>
<organism evidence="4">
    <name type="scientific">Gordonia sp. MP11Mi</name>
    <dbReference type="NCBI Taxonomy" id="3022769"/>
    <lineage>
        <taxon>Bacteria</taxon>
        <taxon>Bacillati</taxon>
        <taxon>Actinomycetota</taxon>
        <taxon>Actinomycetes</taxon>
        <taxon>Mycobacteriales</taxon>
        <taxon>Gordoniaceae</taxon>
        <taxon>Gordonia</taxon>
    </lineage>
</organism>
<dbReference type="PANTHER" id="PTHR35149">
    <property type="entry name" value="SLL5132 PROTEIN"/>
    <property type="match status" value="1"/>
</dbReference>
<evidence type="ECO:0000259" key="2">
    <source>
        <dbReference type="Pfam" id="PF07510"/>
    </source>
</evidence>
<dbReference type="PANTHER" id="PTHR35149:SF1">
    <property type="entry name" value="DUF5655 DOMAIN-CONTAINING PROTEIN"/>
    <property type="match status" value="1"/>
</dbReference>
<gene>
    <name evidence="4" type="ORF">MP11Mi_03320</name>
</gene>
<name>A0AA97CRV3_9ACTN</name>